<evidence type="ECO:0000313" key="1">
    <source>
        <dbReference type="EMBL" id="KAH6888096.1"/>
    </source>
</evidence>
<dbReference type="Proteomes" id="UP000777438">
    <property type="component" value="Unassembled WGS sequence"/>
</dbReference>
<sequence>MVDQPLYTLHYFPFSLYSLTVRFGFVLGETLNPDTAPRVRVRLVNLHREDHLSEPYLTLVNTKGEVPVLTSPALPASLDDSQNISAWLCEMQPELIPREHEEDITRLMEKICSLQAIPLVLTAEDRQWGVPNEAAALLERNGLSPKYRRALEINSVFHDSIFNGSLDPDNVAEAEERALDFMQELVEVLNQHHHSQGNKPWIFGARPTILDAHVTALAARLMDVDRADLLPDEVQEYARGVIASPEWRKVTNGRPTVWNESLGKVAEFDML</sequence>
<comment type="caution">
    <text evidence="1">The sequence shown here is derived from an EMBL/GenBank/DDBJ whole genome shotgun (WGS) entry which is preliminary data.</text>
</comment>
<organism evidence="1 2">
    <name type="scientific">Thelonectria olida</name>
    <dbReference type="NCBI Taxonomy" id="1576542"/>
    <lineage>
        <taxon>Eukaryota</taxon>
        <taxon>Fungi</taxon>
        <taxon>Dikarya</taxon>
        <taxon>Ascomycota</taxon>
        <taxon>Pezizomycotina</taxon>
        <taxon>Sordariomycetes</taxon>
        <taxon>Hypocreomycetidae</taxon>
        <taxon>Hypocreales</taxon>
        <taxon>Nectriaceae</taxon>
        <taxon>Thelonectria</taxon>
    </lineage>
</organism>
<dbReference type="SUPFAM" id="SSF47616">
    <property type="entry name" value="GST C-terminal domain-like"/>
    <property type="match status" value="1"/>
</dbReference>
<dbReference type="EMBL" id="JAGPYM010000013">
    <property type="protein sequence ID" value="KAH6888096.1"/>
    <property type="molecule type" value="Genomic_DNA"/>
</dbReference>
<dbReference type="Gene3D" id="3.40.30.10">
    <property type="entry name" value="Glutaredoxin"/>
    <property type="match status" value="1"/>
</dbReference>
<dbReference type="Gene3D" id="1.20.1050.10">
    <property type="match status" value="1"/>
</dbReference>
<dbReference type="OrthoDB" id="412788at2759"/>
<dbReference type="AlphaFoldDB" id="A0A9P8W237"/>
<keyword evidence="2" id="KW-1185">Reference proteome</keyword>
<proteinExistence type="predicted"/>
<protein>
    <recommendedName>
        <fullName evidence="3">GST N-terminal domain-containing protein</fullName>
    </recommendedName>
</protein>
<evidence type="ECO:0008006" key="3">
    <source>
        <dbReference type="Google" id="ProtNLM"/>
    </source>
</evidence>
<accession>A0A9P8W237</accession>
<dbReference type="InterPro" id="IPR036282">
    <property type="entry name" value="Glutathione-S-Trfase_C_sf"/>
</dbReference>
<name>A0A9P8W237_9HYPO</name>
<reference evidence="1 2" key="1">
    <citation type="journal article" date="2021" name="Nat. Commun.">
        <title>Genetic determinants of endophytism in the Arabidopsis root mycobiome.</title>
        <authorList>
            <person name="Mesny F."/>
            <person name="Miyauchi S."/>
            <person name="Thiergart T."/>
            <person name="Pickel B."/>
            <person name="Atanasova L."/>
            <person name="Karlsson M."/>
            <person name="Huettel B."/>
            <person name="Barry K.W."/>
            <person name="Haridas S."/>
            <person name="Chen C."/>
            <person name="Bauer D."/>
            <person name="Andreopoulos W."/>
            <person name="Pangilinan J."/>
            <person name="LaButti K."/>
            <person name="Riley R."/>
            <person name="Lipzen A."/>
            <person name="Clum A."/>
            <person name="Drula E."/>
            <person name="Henrissat B."/>
            <person name="Kohler A."/>
            <person name="Grigoriev I.V."/>
            <person name="Martin F.M."/>
            <person name="Hacquard S."/>
        </authorList>
    </citation>
    <scope>NUCLEOTIDE SEQUENCE [LARGE SCALE GENOMIC DNA]</scope>
    <source>
        <strain evidence="1 2">MPI-CAGE-CH-0241</strain>
    </source>
</reference>
<evidence type="ECO:0000313" key="2">
    <source>
        <dbReference type="Proteomes" id="UP000777438"/>
    </source>
</evidence>
<gene>
    <name evidence="1" type="ORF">B0T10DRAFT_67844</name>
</gene>